<proteinExistence type="predicted"/>
<dbReference type="InterPro" id="IPR035681">
    <property type="entry name" value="ComA-like_MBL"/>
</dbReference>
<evidence type="ECO:0000256" key="6">
    <source>
        <dbReference type="SAM" id="Phobius"/>
    </source>
</evidence>
<dbReference type="SMART" id="SM00849">
    <property type="entry name" value="Lactamase_B"/>
    <property type="match status" value="1"/>
</dbReference>
<reference evidence="9 10" key="1">
    <citation type="submission" date="2023-07" db="EMBL/GenBank/DDBJ databases">
        <title>Sorghum-associated microbial communities from plants grown in Nebraska, USA.</title>
        <authorList>
            <person name="Schachtman D."/>
        </authorList>
    </citation>
    <scope>NUCLEOTIDE SEQUENCE [LARGE SCALE GENOMIC DNA]</scope>
    <source>
        <strain evidence="9 10">BE248</strain>
    </source>
</reference>
<dbReference type="InterPro" id="IPR004797">
    <property type="entry name" value="Competence_ComEC/Rec2"/>
</dbReference>
<feature type="transmembrane region" description="Helical" evidence="6">
    <location>
        <begin position="221"/>
        <end position="240"/>
    </location>
</feature>
<dbReference type="Proteomes" id="UP001257739">
    <property type="component" value="Unassembled WGS sequence"/>
</dbReference>
<accession>A0ABU1UN19</accession>
<evidence type="ECO:0000259" key="8">
    <source>
        <dbReference type="SMART" id="SM00849"/>
    </source>
</evidence>
<feature type="transmembrane region" description="Helical" evidence="6">
    <location>
        <begin position="349"/>
        <end position="369"/>
    </location>
</feature>
<dbReference type="Pfam" id="PF03772">
    <property type="entry name" value="Competence"/>
    <property type="match status" value="1"/>
</dbReference>
<dbReference type="NCBIfam" id="TIGR00361">
    <property type="entry name" value="ComEC_Rec2"/>
    <property type="match status" value="1"/>
</dbReference>
<evidence type="ECO:0000313" key="10">
    <source>
        <dbReference type="Proteomes" id="UP001257739"/>
    </source>
</evidence>
<evidence type="ECO:0000256" key="5">
    <source>
        <dbReference type="ARBA" id="ARBA00023136"/>
    </source>
</evidence>
<feature type="transmembrane region" description="Helical" evidence="6">
    <location>
        <begin position="466"/>
        <end position="483"/>
    </location>
</feature>
<dbReference type="EMBL" id="JAVDWH010000001">
    <property type="protein sequence ID" value="MDR7086554.1"/>
    <property type="molecule type" value="Genomic_DNA"/>
</dbReference>
<keyword evidence="2" id="KW-1003">Cell membrane</keyword>
<dbReference type="InterPro" id="IPR052159">
    <property type="entry name" value="Competence_DNA_uptake"/>
</dbReference>
<feature type="transmembrane region" description="Helical" evidence="6">
    <location>
        <begin position="375"/>
        <end position="404"/>
    </location>
</feature>
<dbReference type="Pfam" id="PF00753">
    <property type="entry name" value="Lactamase_B"/>
    <property type="match status" value="1"/>
</dbReference>
<feature type="transmembrane region" description="Helical" evidence="6">
    <location>
        <begin position="252"/>
        <end position="268"/>
    </location>
</feature>
<keyword evidence="4 6" id="KW-1133">Transmembrane helix</keyword>
<feature type="transmembrane region" description="Helical" evidence="6">
    <location>
        <begin position="442"/>
        <end position="459"/>
    </location>
</feature>
<evidence type="ECO:0000313" key="9">
    <source>
        <dbReference type="EMBL" id="MDR7086554.1"/>
    </source>
</evidence>
<evidence type="ECO:0000256" key="7">
    <source>
        <dbReference type="SAM" id="SignalP"/>
    </source>
</evidence>
<name>A0ABU1UN19_9ACTN</name>
<feature type="transmembrane region" description="Helical" evidence="6">
    <location>
        <begin position="319"/>
        <end position="337"/>
    </location>
</feature>
<feature type="transmembrane region" description="Helical" evidence="6">
    <location>
        <begin position="298"/>
        <end position="313"/>
    </location>
</feature>
<dbReference type="SUPFAM" id="SSF56281">
    <property type="entry name" value="Metallo-hydrolase/oxidoreductase"/>
    <property type="match status" value="1"/>
</dbReference>
<keyword evidence="10" id="KW-1185">Reference proteome</keyword>
<comment type="subcellular location">
    <subcellularLocation>
        <location evidence="1">Cell membrane</location>
        <topology evidence="1">Multi-pass membrane protein</topology>
    </subcellularLocation>
</comment>
<dbReference type="RefSeq" id="WP_309968598.1">
    <property type="nucleotide sequence ID" value="NZ_JAVDWH010000001.1"/>
</dbReference>
<dbReference type="InterPro" id="IPR001279">
    <property type="entry name" value="Metallo-B-lactamas"/>
</dbReference>
<sequence length="730" mass="76610">MAAPALLCWAVAATLVTSGANAALVVALVCVLAAGIAARRPSVAVLAITVAAIAASCAWRLNAIEHSPVTQLAAEHRIATLDVEVRRDATTFQQHGQESIVVELLVRRVVSRDMDVRTRDRVTAFIDGSADDLVVGRRLTIIGRLAPSDATDEAAVIDVVRRGPTDRASWWWEVSETVREGVRTSVERTADEPRALVPALVDGDDSRVSDEVKEDFRRAGLTHLMAVSGTNLTIVLAVLLVVGRAVGVRRRGLWVLGAVSIVGFVILARPDPSVVRAAAMGAVGVAALGYGHRGGVRALAWAIIALLFIDPWLSRSAGFVLSVCATAGILLLAPVMVRPLLRWMPRWCALAIAVPLAAQLACTPAIAAISGQVSLVAVVANLLAAPAVAPATVAGLLGGLVALVSPPLAHVVGFVAGAAASWILEVGHRAASLEAASLAWRAPWQLLLVVVPTVAWAIVRISARPVLFGGIALGLLVAIWRPPHPGWPPESWLMVACDVGQGDATVLNVGDGTAVVVDAGPEPAAIDRCLDRLDVHHIRLMVFTHGHADHVDGWRGVVRGRQVDQVAVGPTGGPGARPHVAVPGETFTVGAIAAEVLWPPRSEPLPVTDGSSANNVSVVLAVRVHGVRILLTGDIEPEAQARLMLQHPELSAEVMKMPHHGSARQSEAFLDAVGASIVTVSAGVDNDYGHPAAKALAMLRERGAEWWRTDTDGDIAVVLRDGRLLVATTQ</sequence>
<keyword evidence="3 6" id="KW-0812">Transmembrane</keyword>
<dbReference type="CDD" id="cd07731">
    <property type="entry name" value="ComA-like_MBL-fold"/>
    <property type="match status" value="1"/>
</dbReference>
<evidence type="ECO:0000256" key="2">
    <source>
        <dbReference type="ARBA" id="ARBA00022475"/>
    </source>
</evidence>
<feature type="transmembrane region" description="Helical" evidence="6">
    <location>
        <begin position="274"/>
        <end position="291"/>
    </location>
</feature>
<keyword evidence="5 6" id="KW-0472">Membrane</keyword>
<organism evidence="9 10">
    <name type="scientific">Aeromicrobium panaciterrae</name>
    <dbReference type="NCBI Taxonomy" id="363861"/>
    <lineage>
        <taxon>Bacteria</taxon>
        <taxon>Bacillati</taxon>
        <taxon>Actinomycetota</taxon>
        <taxon>Actinomycetes</taxon>
        <taxon>Propionibacteriales</taxon>
        <taxon>Nocardioidaceae</taxon>
        <taxon>Aeromicrobium</taxon>
    </lineage>
</organism>
<evidence type="ECO:0000256" key="1">
    <source>
        <dbReference type="ARBA" id="ARBA00004651"/>
    </source>
</evidence>
<feature type="signal peptide" evidence="7">
    <location>
        <begin position="1"/>
        <end position="22"/>
    </location>
</feature>
<keyword evidence="7" id="KW-0732">Signal</keyword>
<evidence type="ECO:0000256" key="4">
    <source>
        <dbReference type="ARBA" id="ARBA00022989"/>
    </source>
</evidence>
<dbReference type="InterPro" id="IPR036866">
    <property type="entry name" value="RibonucZ/Hydroxyglut_hydro"/>
</dbReference>
<dbReference type="InterPro" id="IPR004477">
    <property type="entry name" value="ComEC_N"/>
</dbReference>
<dbReference type="NCBIfam" id="TIGR00360">
    <property type="entry name" value="ComEC_N-term"/>
    <property type="match status" value="1"/>
</dbReference>
<evidence type="ECO:0000256" key="3">
    <source>
        <dbReference type="ARBA" id="ARBA00022692"/>
    </source>
</evidence>
<dbReference type="Gene3D" id="3.60.15.10">
    <property type="entry name" value="Ribonuclease Z/Hydroxyacylglutathione hydrolase-like"/>
    <property type="match status" value="1"/>
</dbReference>
<gene>
    <name evidence="9" type="ORF">J2X11_001393</name>
</gene>
<feature type="transmembrane region" description="Helical" evidence="6">
    <location>
        <begin position="411"/>
        <end position="430"/>
    </location>
</feature>
<dbReference type="PANTHER" id="PTHR30619:SF1">
    <property type="entry name" value="RECOMBINATION PROTEIN 2"/>
    <property type="match status" value="1"/>
</dbReference>
<comment type="caution">
    <text evidence="9">The sequence shown here is derived from an EMBL/GenBank/DDBJ whole genome shotgun (WGS) entry which is preliminary data.</text>
</comment>
<protein>
    <submittedName>
        <fullName evidence="9">Competence protein ComEC</fullName>
    </submittedName>
</protein>
<feature type="chain" id="PRO_5047297318" evidence="7">
    <location>
        <begin position="23"/>
        <end position="730"/>
    </location>
</feature>
<feature type="domain" description="Metallo-beta-lactamase" evidence="8">
    <location>
        <begin position="501"/>
        <end position="684"/>
    </location>
</feature>
<dbReference type="PANTHER" id="PTHR30619">
    <property type="entry name" value="DNA INTERNALIZATION/COMPETENCE PROTEIN COMEC/REC2"/>
    <property type="match status" value="1"/>
</dbReference>